<dbReference type="PANTHER" id="PTHR47005:SF10">
    <property type="entry name" value="DEXTRANSUCRASE"/>
    <property type="match status" value="1"/>
</dbReference>
<feature type="region of interest" description="Disordered" evidence="2">
    <location>
        <begin position="75"/>
        <end position="170"/>
    </location>
</feature>
<protein>
    <recommendedName>
        <fullName evidence="3">HMA domain-containing protein</fullName>
    </recommendedName>
</protein>
<proteinExistence type="predicted"/>
<feature type="compositionally biased region" description="Basic and acidic residues" evidence="2">
    <location>
        <begin position="75"/>
        <end position="100"/>
    </location>
</feature>
<dbReference type="GO" id="GO:0009626">
    <property type="term" value="P:plant-type hypersensitive response"/>
    <property type="evidence" value="ECO:0007669"/>
    <property type="project" value="UniProtKB-KW"/>
</dbReference>
<dbReference type="InterPro" id="IPR036163">
    <property type="entry name" value="HMA_dom_sf"/>
</dbReference>
<organism evidence="4 5">
    <name type="scientific">Mikania micrantha</name>
    <name type="common">bitter vine</name>
    <dbReference type="NCBI Taxonomy" id="192012"/>
    <lineage>
        <taxon>Eukaryota</taxon>
        <taxon>Viridiplantae</taxon>
        <taxon>Streptophyta</taxon>
        <taxon>Embryophyta</taxon>
        <taxon>Tracheophyta</taxon>
        <taxon>Spermatophyta</taxon>
        <taxon>Magnoliopsida</taxon>
        <taxon>eudicotyledons</taxon>
        <taxon>Gunneridae</taxon>
        <taxon>Pentapetalae</taxon>
        <taxon>asterids</taxon>
        <taxon>campanulids</taxon>
        <taxon>Asterales</taxon>
        <taxon>Asteraceae</taxon>
        <taxon>Asteroideae</taxon>
        <taxon>Heliantheae alliance</taxon>
        <taxon>Eupatorieae</taxon>
        <taxon>Mikania</taxon>
    </lineage>
</organism>
<feature type="compositionally biased region" description="Basic and acidic residues" evidence="2">
    <location>
        <begin position="111"/>
        <end position="159"/>
    </location>
</feature>
<feature type="domain" description="HMA" evidence="3">
    <location>
        <begin position="6"/>
        <end position="70"/>
    </location>
</feature>
<evidence type="ECO:0000259" key="3">
    <source>
        <dbReference type="PROSITE" id="PS50846"/>
    </source>
</evidence>
<accession>A0A5N6PV60</accession>
<dbReference type="Gene3D" id="3.30.70.100">
    <property type="match status" value="1"/>
</dbReference>
<dbReference type="EMBL" id="SZYD01000002">
    <property type="protein sequence ID" value="KAD7117429.1"/>
    <property type="molecule type" value="Genomic_DNA"/>
</dbReference>
<dbReference type="GO" id="GO:0016020">
    <property type="term" value="C:membrane"/>
    <property type="evidence" value="ECO:0007669"/>
    <property type="project" value="UniProtKB-SubCell"/>
</dbReference>
<name>A0A5N6PV60_9ASTR</name>
<dbReference type="GO" id="GO:0046872">
    <property type="term" value="F:metal ion binding"/>
    <property type="evidence" value="ECO:0007669"/>
    <property type="project" value="InterPro"/>
</dbReference>
<comment type="subcellular location">
    <subcellularLocation>
        <location evidence="1">Membrane</location>
        <topology evidence="1">Peripheral membrane protein</topology>
    </subcellularLocation>
</comment>
<dbReference type="AlphaFoldDB" id="A0A5N6PV60"/>
<evidence type="ECO:0000256" key="2">
    <source>
        <dbReference type="SAM" id="MobiDB-lite"/>
    </source>
</evidence>
<sequence>MAPEKVTEMILNVDLKCSGCYKKVKKVICKIPQITDQVFDVDKNKVKIKVVCCSPEKIRDKLCYKGEGAIQSIEIIEKPTEQTDKPNEPKMAKPVDDKPKVPKKVTLVDSKPNDPEMAKPVGDKPKPKVSQEPEKVKPTDPEKPKEANKPNPPKDEPMKPDSGPNPDAAKMVYEPVHGYPQMHPLSAYPMAGYGWYNDNYYGGVPFQHGYGTPVAPPPPAGYGGFGYGYDYNGYNGNRGRYAINDYEDEDDGGCSIM</sequence>
<dbReference type="InterPro" id="IPR006121">
    <property type="entry name" value="HMA_dom"/>
</dbReference>
<keyword evidence="5" id="KW-1185">Reference proteome</keyword>
<reference evidence="4 5" key="1">
    <citation type="submission" date="2019-05" db="EMBL/GenBank/DDBJ databases">
        <title>Mikania micrantha, genome provides insights into the molecular mechanism of rapid growth.</title>
        <authorList>
            <person name="Liu B."/>
        </authorList>
    </citation>
    <scope>NUCLEOTIDE SEQUENCE [LARGE SCALE GENOMIC DNA]</scope>
    <source>
        <strain evidence="4">NLD-2019</strain>
        <tissue evidence="4">Leaf</tissue>
    </source>
</reference>
<evidence type="ECO:0000313" key="4">
    <source>
        <dbReference type="EMBL" id="KAD7117429.1"/>
    </source>
</evidence>
<dbReference type="PANTHER" id="PTHR47005">
    <property type="entry name" value="HEAVY METAL TRANSPORT/DETOXIFICATION SUPERFAMILY PROTEIN"/>
    <property type="match status" value="1"/>
</dbReference>
<evidence type="ECO:0000256" key="1">
    <source>
        <dbReference type="ARBA" id="ARBA00004170"/>
    </source>
</evidence>
<dbReference type="OrthoDB" id="785270at2759"/>
<evidence type="ECO:0000313" key="5">
    <source>
        <dbReference type="Proteomes" id="UP000326396"/>
    </source>
</evidence>
<dbReference type="PROSITE" id="PS50846">
    <property type="entry name" value="HMA_2"/>
    <property type="match status" value="1"/>
</dbReference>
<dbReference type="Proteomes" id="UP000326396">
    <property type="component" value="Linkage Group LG10"/>
</dbReference>
<gene>
    <name evidence="4" type="ORF">E3N88_04697</name>
</gene>
<comment type="caution">
    <text evidence="4">The sequence shown here is derived from an EMBL/GenBank/DDBJ whole genome shotgun (WGS) entry which is preliminary data.</text>
</comment>
<dbReference type="SUPFAM" id="SSF55008">
    <property type="entry name" value="HMA, heavy metal-associated domain"/>
    <property type="match status" value="1"/>
</dbReference>